<dbReference type="AlphaFoldDB" id="A0A3Q4I7L6"/>
<accession>A0A3Q4I7L6</accession>
<feature type="compositionally biased region" description="Polar residues" evidence="1">
    <location>
        <begin position="53"/>
        <end position="65"/>
    </location>
</feature>
<feature type="region of interest" description="Disordered" evidence="1">
    <location>
        <begin position="1"/>
        <end position="66"/>
    </location>
</feature>
<keyword evidence="4" id="KW-1185">Reference proteome</keyword>
<reference evidence="3" key="1">
    <citation type="submission" date="2025-08" db="UniProtKB">
        <authorList>
            <consortium name="Ensembl"/>
        </authorList>
    </citation>
    <scope>IDENTIFICATION</scope>
</reference>
<sequence>SKKSRAGSPGPQSSAPSEQPRRDAVDVTLFCSPSSSSSSSSTLTPTSAGLQDPSASCPGTPSAQHNKLGMMQGVGCPSPVATLKRPTALSRHASAAESQRPVAHECLGEVLRILRQVINTYPLLNTVEILTAAGKLISKVKFHYESSNEADKKDFEKAIETIAVAFSSVSELLMGEVDSSTLLSLLPTEKSR</sequence>
<evidence type="ECO:0000259" key="2">
    <source>
        <dbReference type="Pfam" id="PF24235"/>
    </source>
</evidence>
<dbReference type="Bgee" id="ENSNBRG00000022860">
    <property type="expression patterns" value="Expressed in mesonephros and 6 other cell types or tissues"/>
</dbReference>
<evidence type="ECO:0000256" key="1">
    <source>
        <dbReference type="SAM" id="MobiDB-lite"/>
    </source>
</evidence>
<name>A0A3Q4I7L6_NEOBR</name>
<feature type="domain" description="Rho GTPase-activating protein 29/45 N-terminal" evidence="2">
    <location>
        <begin position="89"/>
        <end position="173"/>
    </location>
</feature>
<feature type="compositionally biased region" description="Low complexity" evidence="1">
    <location>
        <begin position="32"/>
        <end position="47"/>
    </location>
</feature>
<dbReference type="STRING" id="32507.ENSNBRP00000030068"/>
<evidence type="ECO:0000313" key="3">
    <source>
        <dbReference type="Ensembl" id="ENSNBRP00000030068.1"/>
    </source>
</evidence>
<evidence type="ECO:0000313" key="4">
    <source>
        <dbReference type="Proteomes" id="UP000261580"/>
    </source>
</evidence>
<dbReference type="InterPro" id="IPR057028">
    <property type="entry name" value="RHG29_45_N"/>
</dbReference>
<organism evidence="3 4">
    <name type="scientific">Neolamprologus brichardi</name>
    <name type="common">Fairy cichlid</name>
    <name type="synonym">Lamprologus brichardi</name>
    <dbReference type="NCBI Taxonomy" id="32507"/>
    <lineage>
        <taxon>Eukaryota</taxon>
        <taxon>Metazoa</taxon>
        <taxon>Chordata</taxon>
        <taxon>Craniata</taxon>
        <taxon>Vertebrata</taxon>
        <taxon>Euteleostomi</taxon>
        <taxon>Actinopterygii</taxon>
        <taxon>Neopterygii</taxon>
        <taxon>Teleostei</taxon>
        <taxon>Neoteleostei</taxon>
        <taxon>Acanthomorphata</taxon>
        <taxon>Ovalentaria</taxon>
        <taxon>Cichlomorphae</taxon>
        <taxon>Cichliformes</taxon>
        <taxon>Cichlidae</taxon>
        <taxon>African cichlids</taxon>
        <taxon>Pseudocrenilabrinae</taxon>
        <taxon>Lamprologini</taxon>
        <taxon>Neolamprologus</taxon>
    </lineage>
</organism>
<proteinExistence type="predicted"/>
<dbReference type="Pfam" id="PF24235">
    <property type="entry name" value="RHG29_45_N"/>
    <property type="match status" value="1"/>
</dbReference>
<reference evidence="3" key="2">
    <citation type="submission" date="2025-09" db="UniProtKB">
        <authorList>
            <consortium name="Ensembl"/>
        </authorList>
    </citation>
    <scope>IDENTIFICATION</scope>
</reference>
<dbReference type="Ensembl" id="ENSNBRT00000030835.1">
    <property type="protein sequence ID" value="ENSNBRP00000030068.1"/>
    <property type="gene ID" value="ENSNBRG00000022860.1"/>
</dbReference>
<protein>
    <recommendedName>
        <fullName evidence="2">Rho GTPase-activating protein 29/45 N-terminal domain-containing protein</fullName>
    </recommendedName>
</protein>
<dbReference type="GeneTree" id="ENSGT00950000183110"/>
<feature type="compositionally biased region" description="Low complexity" evidence="1">
    <location>
        <begin position="1"/>
        <end position="18"/>
    </location>
</feature>
<dbReference type="Proteomes" id="UP000261580">
    <property type="component" value="Unassembled WGS sequence"/>
</dbReference>